<dbReference type="AlphaFoldDB" id="A0A7S3LJH5"/>
<sequence length="131" mass="14363">MSVISLHTSAIEYMTLVEDLDCNVARWNGIQVTFKLSVAESPGFLYFKINIPCRFCPISAACLSTYKLPCTLVTSVAFGGKSLDQLYITTASCELSGDERREQPLAGSLFRIDFASTDIRGVPAGVYEDCM</sequence>
<proteinExistence type="inferred from homology"/>
<reference evidence="3" key="1">
    <citation type="submission" date="2021-01" db="EMBL/GenBank/DDBJ databases">
        <authorList>
            <person name="Corre E."/>
            <person name="Pelletier E."/>
            <person name="Niang G."/>
            <person name="Scheremetjew M."/>
            <person name="Finn R."/>
            <person name="Kale V."/>
            <person name="Holt S."/>
            <person name="Cochrane G."/>
            <person name="Meng A."/>
            <person name="Brown T."/>
            <person name="Cohen L."/>
        </authorList>
    </citation>
    <scope>NUCLEOTIDE SEQUENCE</scope>
    <source>
        <strain evidence="3">GSBS06</strain>
    </source>
</reference>
<evidence type="ECO:0000259" key="2">
    <source>
        <dbReference type="Pfam" id="PF08450"/>
    </source>
</evidence>
<dbReference type="SUPFAM" id="SSF63829">
    <property type="entry name" value="Calcium-dependent phosphotriesterase"/>
    <property type="match status" value="1"/>
</dbReference>
<name>A0A7S3LJH5_9STRA</name>
<dbReference type="GO" id="GO:0005509">
    <property type="term" value="F:calcium ion binding"/>
    <property type="evidence" value="ECO:0007669"/>
    <property type="project" value="TreeGrafter"/>
</dbReference>
<evidence type="ECO:0000256" key="1">
    <source>
        <dbReference type="ARBA" id="ARBA00008853"/>
    </source>
</evidence>
<evidence type="ECO:0000313" key="3">
    <source>
        <dbReference type="EMBL" id="CAE0433251.1"/>
    </source>
</evidence>
<dbReference type="PANTHER" id="PTHR10907:SF47">
    <property type="entry name" value="REGUCALCIN"/>
    <property type="match status" value="1"/>
</dbReference>
<dbReference type="EMBL" id="HBIN01004995">
    <property type="protein sequence ID" value="CAE0433251.1"/>
    <property type="molecule type" value="Transcribed_RNA"/>
</dbReference>
<organism evidence="3">
    <name type="scientific">Aplanochytrium stocchinoi</name>
    <dbReference type="NCBI Taxonomy" id="215587"/>
    <lineage>
        <taxon>Eukaryota</taxon>
        <taxon>Sar</taxon>
        <taxon>Stramenopiles</taxon>
        <taxon>Bigyra</taxon>
        <taxon>Labyrinthulomycetes</taxon>
        <taxon>Thraustochytrida</taxon>
        <taxon>Thraustochytriidae</taxon>
        <taxon>Aplanochytrium</taxon>
    </lineage>
</organism>
<dbReference type="Pfam" id="PF08450">
    <property type="entry name" value="SGL"/>
    <property type="match status" value="1"/>
</dbReference>
<accession>A0A7S3LJH5</accession>
<feature type="domain" description="SMP-30/Gluconolactonase/LRE-like region" evidence="2">
    <location>
        <begin position="63"/>
        <end position="92"/>
    </location>
</feature>
<protein>
    <recommendedName>
        <fullName evidence="2">SMP-30/Gluconolactonase/LRE-like region domain-containing protein</fullName>
    </recommendedName>
</protein>
<gene>
    <name evidence="3" type="ORF">ASTO00021_LOCUS3572</name>
</gene>
<dbReference type="GO" id="GO:0019853">
    <property type="term" value="P:L-ascorbic acid biosynthetic process"/>
    <property type="evidence" value="ECO:0007669"/>
    <property type="project" value="TreeGrafter"/>
</dbReference>
<dbReference type="Gene3D" id="2.120.10.30">
    <property type="entry name" value="TolB, C-terminal domain"/>
    <property type="match status" value="1"/>
</dbReference>
<dbReference type="InterPro" id="IPR013658">
    <property type="entry name" value="SGL"/>
</dbReference>
<dbReference type="InterPro" id="IPR011042">
    <property type="entry name" value="6-blade_b-propeller_TolB-like"/>
</dbReference>
<dbReference type="PANTHER" id="PTHR10907">
    <property type="entry name" value="REGUCALCIN"/>
    <property type="match status" value="1"/>
</dbReference>
<comment type="similarity">
    <text evidence="1">Belongs to the SMP-30/CGR1 family.</text>
</comment>
<dbReference type="GO" id="GO:0004341">
    <property type="term" value="F:gluconolactonase activity"/>
    <property type="evidence" value="ECO:0007669"/>
    <property type="project" value="TreeGrafter"/>
</dbReference>